<evidence type="ECO:0000313" key="4">
    <source>
        <dbReference type="EMBL" id="KAJ3132227.1"/>
    </source>
</evidence>
<evidence type="ECO:0000256" key="2">
    <source>
        <dbReference type="ARBA" id="ARBA00022840"/>
    </source>
</evidence>
<dbReference type="Proteomes" id="UP001211907">
    <property type="component" value="Unassembled WGS sequence"/>
</dbReference>
<evidence type="ECO:0000256" key="3">
    <source>
        <dbReference type="ARBA" id="ARBA00025768"/>
    </source>
</evidence>
<organism evidence="4 5">
    <name type="scientific">Physocladia obscura</name>
    <dbReference type="NCBI Taxonomy" id="109957"/>
    <lineage>
        <taxon>Eukaryota</taxon>
        <taxon>Fungi</taxon>
        <taxon>Fungi incertae sedis</taxon>
        <taxon>Chytridiomycota</taxon>
        <taxon>Chytridiomycota incertae sedis</taxon>
        <taxon>Chytridiomycetes</taxon>
        <taxon>Chytridiales</taxon>
        <taxon>Chytriomycetaceae</taxon>
        <taxon>Physocladia</taxon>
    </lineage>
</organism>
<dbReference type="AlphaFoldDB" id="A0AAD5XFG7"/>
<accession>A0AAD5XFG7</accession>
<keyword evidence="2" id="KW-0067">ATP-binding</keyword>
<proteinExistence type="inferred from homology"/>
<dbReference type="InterPro" id="IPR013641">
    <property type="entry name" value="KTI12/PSTK"/>
</dbReference>
<dbReference type="InterPro" id="IPR027417">
    <property type="entry name" value="P-loop_NTPase"/>
</dbReference>
<keyword evidence="1" id="KW-0547">Nucleotide-binding</keyword>
<gene>
    <name evidence="4" type="primary">KTI12</name>
    <name evidence="4" type="ORF">HK100_005519</name>
</gene>
<protein>
    <submittedName>
        <fullName evidence="4">Kti12, chromatin associated</fullName>
    </submittedName>
</protein>
<dbReference type="SUPFAM" id="SSF52540">
    <property type="entry name" value="P-loop containing nucleoside triphosphate hydrolases"/>
    <property type="match status" value="1"/>
</dbReference>
<dbReference type="EMBL" id="JADGJH010000258">
    <property type="protein sequence ID" value="KAJ3132227.1"/>
    <property type="molecule type" value="Genomic_DNA"/>
</dbReference>
<evidence type="ECO:0000313" key="5">
    <source>
        <dbReference type="Proteomes" id="UP001211907"/>
    </source>
</evidence>
<comment type="similarity">
    <text evidence="3">Belongs to the KTI12 family.</text>
</comment>
<evidence type="ECO:0000256" key="1">
    <source>
        <dbReference type="ARBA" id="ARBA00022741"/>
    </source>
</evidence>
<dbReference type="GO" id="GO:0005524">
    <property type="term" value="F:ATP binding"/>
    <property type="evidence" value="ECO:0007669"/>
    <property type="project" value="UniProtKB-KW"/>
</dbReference>
<sequence length="323" mass="35597">MPLIVMCGLPCAGKTRRAAAIAAELEAVICAASADSPKTIVPPTASKGKVHGSTVITPSYDPHVLIINEENLRIDRASAYRDTTAEKLARAALLSAVERHLSRDKFVILDSMNYIKGFRYQLHCIVKGDEDKYLFFSAYDTFMAGLGTSQHTVYCMAKPEEVISWNAISSQYPPEVLQSLLGRLEEPDGRNRWDSPLLCLLPDDPFPPSFIHNLIHSSVHQTPSQSIALKPVAETNYLHEMDSTLKSICDAILEAIQSGLMSGGELKVPGTDAKVLVPSKGISASEMGRLRRLYATNLNRLTIQVDKRKIADGFVEYINQNLR</sequence>
<dbReference type="Gene3D" id="3.40.50.300">
    <property type="entry name" value="P-loop containing nucleotide triphosphate hydrolases"/>
    <property type="match status" value="1"/>
</dbReference>
<keyword evidence="5" id="KW-1185">Reference proteome</keyword>
<dbReference type="Pfam" id="PF08433">
    <property type="entry name" value="KTI12"/>
    <property type="match status" value="1"/>
</dbReference>
<dbReference type="PANTHER" id="PTHR12435">
    <property type="match status" value="1"/>
</dbReference>
<comment type="caution">
    <text evidence="4">The sequence shown here is derived from an EMBL/GenBank/DDBJ whole genome shotgun (WGS) entry which is preliminary data.</text>
</comment>
<name>A0AAD5XFG7_9FUNG</name>
<reference evidence="4" key="1">
    <citation type="submission" date="2020-05" db="EMBL/GenBank/DDBJ databases">
        <title>Phylogenomic resolution of chytrid fungi.</title>
        <authorList>
            <person name="Stajich J.E."/>
            <person name="Amses K."/>
            <person name="Simmons R."/>
            <person name="Seto K."/>
            <person name="Myers J."/>
            <person name="Bonds A."/>
            <person name="Quandt C.A."/>
            <person name="Barry K."/>
            <person name="Liu P."/>
            <person name="Grigoriev I."/>
            <person name="Longcore J.E."/>
            <person name="James T.Y."/>
        </authorList>
    </citation>
    <scope>NUCLEOTIDE SEQUENCE</scope>
    <source>
        <strain evidence="4">JEL0513</strain>
    </source>
</reference>